<keyword evidence="2" id="KW-0732">Signal</keyword>
<dbReference type="InterPro" id="IPR014710">
    <property type="entry name" value="RmlC-like_jellyroll"/>
</dbReference>
<evidence type="ECO:0000313" key="5">
    <source>
        <dbReference type="Proteomes" id="UP001206925"/>
    </source>
</evidence>
<dbReference type="Pfam" id="PF00190">
    <property type="entry name" value="Cupin_1"/>
    <property type="match status" value="1"/>
</dbReference>
<dbReference type="Gene3D" id="2.60.120.10">
    <property type="entry name" value="Jelly Rolls"/>
    <property type="match status" value="1"/>
</dbReference>
<accession>A0AAD5CT22</accession>
<dbReference type="InterPro" id="IPR050253">
    <property type="entry name" value="Seed_Storage-Functional"/>
</dbReference>
<dbReference type="AlphaFoldDB" id="A0AAD5CT22"/>
<evidence type="ECO:0000313" key="4">
    <source>
        <dbReference type="EMBL" id="KAI7747798.1"/>
    </source>
</evidence>
<dbReference type="EMBL" id="JAMZMK010006685">
    <property type="protein sequence ID" value="KAI7747798.1"/>
    <property type="molecule type" value="Genomic_DNA"/>
</dbReference>
<feature type="chain" id="PRO_5042057059" description="Cupin type-1 domain-containing protein" evidence="2">
    <location>
        <begin position="23"/>
        <end position="472"/>
    </location>
</feature>
<dbReference type="PANTHER" id="PTHR31189">
    <property type="entry name" value="OS03G0336100 PROTEIN-RELATED"/>
    <property type="match status" value="1"/>
</dbReference>
<gene>
    <name evidence="4" type="ORF">M8C21_010821</name>
</gene>
<feature type="region of interest" description="Disordered" evidence="1">
    <location>
        <begin position="124"/>
        <end position="146"/>
    </location>
</feature>
<comment type="caution">
    <text evidence="4">The sequence shown here is derived from an EMBL/GenBank/DDBJ whole genome shotgun (WGS) entry which is preliminary data.</text>
</comment>
<keyword evidence="5" id="KW-1185">Reference proteome</keyword>
<dbReference type="InterPro" id="IPR006045">
    <property type="entry name" value="Cupin_1"/>
</dbReference>
<dbReference type="InterPro" id="IPR011051">
    <property type="entry name" value="RmlC_Cupin_sf"/>
</dbReference>
<dbReference type="CDD" id="cd02244">
    <property type="entry name" value="cupin_7S_vicilin-like_N"/>
    <property type="match status" value="1"/>
</dbReference>
<protein>
    <recommendedName>
        <fullName evidence="3">Cupin type-1 domain-containing protein</fullName>
    </recommendedName>
</protein>
<reference evidence="4" key="1">
    <citation type="submission" date="2022-06" db="EMBL/GenBank/DDBJ databases">
        <title>Uncovering the hologenomic basis of an extraordinary plant invasion.</title>
        <authorList>
            <person name="Bieker V.C."/>
            <person name="Martin M.D."/>
            <person name="Gilbert T."/>
            <person name="Hodgins K."/>
            <person name="Battlay P."/>
            <person name="Petersen B."/>
            <person name="Wilson J."/>
        </authorList>
    </citation>
    <scope>NUCLEOTIDE SEQUENCE</scope>
    <source>
        <strain evidence="4">AA19_3_7</strain>
        <tissue evidence="4">Leaf</tissue>
    </source>
</reference>
<dbReference type="SUPFAM" id="SSF51182">
    <property type="entry name" value="RmlC-like cupins"/>
    <property type="match status" value="1"/>
</dbReference>
<dbReference type="Proteomes" id="UP001206925">
    <property type="component" value="Unassembled WGS sequence"/>
</dbReference>
<feature type="domain" description="Cupin type-1" evidence="3">
    <location>
        <begin position="227"/>
        <end position="380"/>
    </location>
</feature>
<sequence length="472" mass="53156">MGFKGKTCFVFLLFVVVVLVSASVSLGYSNRDSKYGPGSSEPGSEYYECKLKCVGMSGDVDEKLRCRNRCEEEQIQKERGTGSGSGETDPEYRSCKATCETRPGGDESERLKCKKGCEKYHDEKQKRERESGQGRGRGRGRGGGDQYDIIFAEEAQGLRKMVGECHQTCQGSQGEQQQPQCFQSCMQKRIQEQGRHQSGDTSRPEITRRTDKPHRQQSNNPYVFEDHHFTARLETEHGNVRVLQKFTDRSELFNGIEKYRAAFLEAEPQTFIVPNHWDADALVFVANGQGKITLIEENSRQSHNIKRGDLFHVPAGITAYLVNTDDNERLVLAKILHSVSVPGDLQFFSVGGGDRESSFYNAFSNDIIEAAFGVDHETGSKIVGSQKLQKGVFKKATEEQIRSFAGEDKGRRWPFGDRKERGTHSIYNNEPSVANENGILHEIDSKDFPDLRDINIAFSFYNITQVRILPFG</sequence>
<feature type="signal peptide" evidence="2">
    <location>
        <begin position="1"/>
        <end position="22"/>
    </location>
</feature>
<feature type="region of interest" description="Disordered" evidence="1">
    <location>
        <begin position="192"/>
        <end position="221"/>
    </location>
</feature>
<dbReference type="Gene3D" id="2.60.120.1450">
    <property type="match status" value="1"/>
</dbReference>
<evidence type="ECO:0000256" key="2">
    <source>
        <dbReference type="SAM" id="SignalP"/>
    </source>
</evidence>
<organism evidence="4 5">
    <name type="scientific">Ambrosia artemisiifolia</name>
    <name type="common">Common ragweed</name>
    <dbReference type="NCBI Taxonomy" id="4212"/>
    <lineage>
        <taxon>Eukaryota</taxon>
        <taxon>Viridiplantae</taxon>
        <taxon>Streptophyta</taxon>
        <taxon>Embryophyta</taxon>
        <taxon>Tracheophyta</taxon>
        <taxon>Spermatophyta</taxon>
        <taxon>Magnoliopsida</taxon>
        <taxon>eudicotyledons</taxon>
        <taxon>Gunneridae</taxon>
        <taxon>Pentapetalae</taxon>
        <taxon>asterids</taxon>
        <taxon>campanulids</taxon>
        <taxon>Asterales</taxon>
        <taxon>Asteraceae</taxon>
        <taxon>Asteroideae</taxon>
        <taxon>Heliantheae alliance</taxon>
        <taxon>Heliantheae</taxon>
        <taxon>Ambrosia</taxon>
    </lineage>
</organism>
<dbReference type="SMART" id="SM00835">
    <property type="entry name" value="Cupin_1"/>
    <property type="match status" value="1"/>
</dbReference>
<name>A0AAD5CT22_AMBAR</name>
<feature type="compositionally biased region" description="Basic and acidic residues" evidence="1">
    <location>
        <begin position="192"/>
        <end position="214"/>
    </location>
</feature>
<evidence type="ECO:0000259" key="3">
    <source>
        <dbReference type="SMART" id="SM00835"/>
    </source>
</evidence>
<proteinExistence type="predicted"/>
<dbReference type="PANTHER" id="PTHR31189:SF13">
    <property type="entry name" value="CUPINCIN"/>
    <property type="match status" value="1"/>
</dbReference>
<evidence type="ECO:0000256" key="1">
    <source>
        <dbReference type="SAM" id="MobiDB-lite"/>
    </source>
</evidence>